<gene>
    <name evidence="1" type="ORF">Fadolivirus_1_787</name>
</gene>
<accession>A0A7D3QUM0</accession>
<sequence length="252" mass="29404">MTSFTTFNQFDKRFNEFAKFGGDRTACPLFGLITCYNFMQTGDISQKQHENNIYAAVTNYTTNEYPKYMLFEELLELANGTLNQAEINATTPELLTQNIVGYEHMFKFGYQQNYCILLLKNRNYMAILCKCSPEGETYAVRDCHENTQRNFSNFESLRNFLNNTYQFEQPTIVGGVRIPEFENVEFLTIDVPFELINVDTGLIDETLQEETGYVEEEKVDFKPEQQYTFTKDDEIAFALQMDSNIDDYVEFI</sequence>
<name>A0A7D3QUM0_9VIRU</name>
<dbReference type="Proteomes" id="UP001162001">
    <property type="component" value="Segment"/>
</dbReference>
<evidence type="ECO:0000313" key="1">
    <source>
        <dbReference type="EMBL" id="QKF94245.1"/>
    </source>
</evidence>
<reference evidence="1 2" key="1">
    <citation type="submission" date="2020-04" db="EMBL/GenBank/DDBJ databases">
        <title>Advantages and limits of metagenomic assembly and binning of a giant virus.</title>
        <authorList>
            <person name="Schulz F."/>
            <person name="Andreani J."/>
            <person name="Francis R."/>
            <person name="Boudjemaa H."/>
            <person name="Bou Khalil J.Y."/>
            <person name="Lee J."/>
            <person name="La Scola B."/>
            <person name="Woyke T."/>
        </authorList>
    </citation>
    <scope>NUCLEOTIDE SEQUENCE [LARGE SCALE GENOMIC DNA]</scope>
    <source>
        <strain evidence="1 2">FV1/VV64</strain>
    </source>
</reference>
<protein>
    <submittedName>
        <fullName evidence="1">Uncharacterized protein</fullName>
    </submittedName>
</protein>
<organism evidence="1 2">
    <name type="scientific">Fadolivirus FV1/VV64</name>
    <dbReference type="NCBI Taxonomy" id="3070911"/>
    <lineage>
        <taxon>Viruses</taxon>
        <taxon>Varidnaviria</taxon>
        <taxon>Bamfordvirae</taxon>
        <taxon>Nucleocytoviricota</taxon>
        <taxon>Megaviricetes</taxon>
        <taxon>Imitervirales</taxon>
        <taxon>Mimiviridae</taxon>
        <taxon>Klosneuvirinae</taxon>
        <taxon>Fadolivirus</taxon>
        <taxon>Fadolivirus algeromassiliense</taxon>
    </lineage>
</organism>
<evidence type="ECO:0000313" key="2">
    <source>
        <dbReference type="Proteomes" id="UP001162001"/>
    </source>
</evidence>
<dbReference type="EMBL" id="MT418680">
    <property type="protein sequence ID" value="QKF94245.1"/>
    <property type="molecule type" value="Genomic_DNA"/>
</dbReference>
<proteinExistence type="predicted"/>
<keyword evidence="2" id="KW-1185">Reference proteome</keyword>